<reference evidence="1 2" key="1">
    <citation type="journal article" date="2012" name="J. Bacteriol.">
        <title>Complete Genome Sequence of the Thermophilic, Piezophilic, Heterotrophic Bacterium Marinitoga piezophila KA3.</title>
        <authorList>
            <person name="Lucas S."/>
            <person name="Han J."/>
            <person name="Lapidus A."/>
            <person name="Cheng J.F."/>
            <person name="Goodwin L.A."/>
            <person name="Pitluck S."/>
            <person name="Peters L."/>
            <person name="Mikhailova N."/>
            <person name="Teshima H."/>
            <person name="Detter J.C."/>
            <person name="Han C."/>
            <person name="Tapia R."/>
            <person name="Land M."/>
            <person name="Hauser L."/>
            <person name="Kyrpides N.C."/>
            <person name="Ivanova N."/>
            <person name="Pagani I."/>
            <person name="Vannier P."/>
            <person name="Oger P."/>
            <person name="Bartlett D.H."/>
            <person name="Noll K.M."/>
            <person name="Woyke T."/>
            <person name="Jebbar M."/>
        </authorList>
    </citation>
    <scope>NUCLEOTIDE SEQUENCE [LARGE SCALE GENOMIC DNA]</scope>
    <source>
        <strain evidence="2">DSM 14283 / JCM 11233 / KA3</strain>
    </source>
</reference>
<evidence type="ECO:0000313" key="2">
    <source>
        <dbReference type="Proteomes" id="UP000007161"/>
    </source>
</evidence>
<evidence type="ECO:0000313" key="1">
    <source>
        <dbReference type="EMBL" id="AEX84779.1"/>
    </source>
</evidence>
<organism evidence="1 2">
    <name type="scientific">Marinitoga piezophila (strain DSM 14283 / JCM 11233 / KA3)</name>
    <dbReference type="NCBI Taxonomy" id="443254"/>
    <lineage>
        <taxon>Bacteria</taxon>
        <taxon>Thermotogati</taxon>
        <taxon>Thermotogota</taxon>
        <taxon>Thermotogae</taxon>
        <taxon>Petrotogales</taxon>
        <taxon>Petrotogaceae</taxon>
        <taxon>Marinitoga</taxon>
    </lineage>
</organism>
<name>H2J4C4_MARPK</name>
<keyword evidence="2" id="KW-1185">Reference proteome</keyword>
<accession>H2J4C4</accession>
<dbReference type="OrthoDB" id="48347at2"/>
<evidence type="ECO:0008006" key="3">
    <source>
        <dbReference type="Google" id="ProtNLM"/>
    </source>
</evidence>
<dbReference type="EMBL" id="CP003257">
    <property type="protein sequence ID" value="AEX84779.1"/>
    <property type="molecule type" value="Genomic_DNA"/>
</dbReference>
<dbReference type="STRING" id="443254.Marpi_0329"/>
<dbReference type="KEGG" id="mpz:Marpi_0329"/>
<protein>
    <recommendedName>
        <fullName evidence="3">Phage protein, HK97 gp10 family</fullName>
    </recommendedName>
</protein>
<dbReference type="AlphaFoldDB" id="H2J4C4"/>
<dbReference type="RefSeq" id="WP_014295851.1">
    <property type="nucleotide sequence ID" value="NC_016751.1"/>
</dbReference>
<gene>
    <name evidence="1" type="ordered locus">Marpi_0329</name>
</gene>
<sequence length="157" mass="18074">MKIEIVGDKKLNKRLKQLGKNLGPSGRRKAFGIATSLLANYLKLLYDKELNSSKIKNKVFTEVSTEHGKVYTDQIHAIFLEYGTKAHDIFPKRKKALSWYIGPKPKPQGYMGDKKYWAVAKHVRHPGTKGKYFFARTLKDNKEKILTIFKKGMMEDV</sequence>
<proteinExistence type="predicted"/>
<dbReference type="Proteomes" id="UP000007161">
    <property type="component" value="Chromosome"/>
</dbReference>
<dbReference type="HOGENOM" id="CLU_1675791_0_0_0"/>
<reference evidence="2" key="2">
    <citation type="submission" date="2012-01" db="EMBL/GenBank/DDBJ databases">
        <title>Complete sequence of chromosome of Marinitoga piezophila KA3.</title>
        <authorList>
            <person name="Lucas S."/>
            <person name="Han J."/>
            <person name="Lapidus A."/>
            <person name="Cheng J.-F."/>
            <person name="Goodwin L."/>
            <person name="Pitluck S."/>
            <person name="Peters L."/>
            <person name="Mikhailova N."/>
            <person name="Teshima H."/>
            <person name="Detter J.C."/>
            <person name="Han C."/>
            <person name="Tapia R."/>
            <person name="Land M."/>
            <person name="Hauser L."/>
            <person name="Kyrpides N."/>
            <person name="Ivanova N."/>
            <person name="Pagani I."/>
            <person name="Jebbar M."/>
            <person name="Vannier P."/>
            <person name="Oger P."/>
            <person name="Cario A."/>
            <person name="Bartlett D."/>
            <person name="Noll K.M."/>
            <person name="Woyke T."/>
        </authorList>
    </citation>
    <scope>NUCLEOTIDE SEQUENCE [LARGE SCALE GENOMIC DNA]</scope>
    <source>
        <strain evidence="2">DSM 14283 / JCM 11233 / KA3</strain>
    </source>
</reference>